<feature type="region of interest" description="Disordered" evidence="1">
    <location>
        <begin position="171"/>
        <end position="219"/>
    </location>
</feature>
<keyword evidence="2" id="KW-0472">Membrane</keyword>
<protein>
    <submittedName>
        <fullName evidence="3">Uncharacterized protein</fullName>
    </submittedName>
</protein>
<feature type="compositionally biased region" description="Basic and acidic residues" evidence="1">
    <location>
        <begin position="210"/>
        <end position="219"/>
    </location>
</feature>
<evidence type="ECO:0000313" key="4">
    <source>
        <dbReference type="Proteomes" id="UP000307173"/>
    </source>
</evidence>
<organism evidence="3 4">
    <name type="scientific">Pichia inconspicua</name>
    <dbReference type="NCBI Taxonomy" id="52247"/>
    <lineage>
        <taxon>Eukaryota</taxon>
        <taxon>Fungi</taxon>
        <taxon>Dikarya</taxon>
        <taxon>Ascomycota</taxon>
        <taxon>Saccharomycotina</taxon>
        <taxon>Pichiomycetes</taxon>
        <taxon>Pichiales</taxon>
        <taxon>Pichiaceae</taxon>
        <taxon>Pichia</taxon>
    </lineage>
</organism>
<keyword evidence="2" id="KW-1133">Transmembrane helix</keyword>
<name>A0A4T0X0S7_9ASCO</name>
<gene>
    <name evidence="3" type="ORF">CANINC_002765</name>
</gene>
<dbReference type="OrthoDB" id="3989662at2759"/>
<sequence>MFRATWKKTNSTNSTQDELERDLTVLGEIYKREHDTKDGIDDPKNPKKSDQKFDIKTKTLKGSGNILSPHTSVYQALNDPSLNSDIFSGKTGLTKEKLNLLEKDCVNGSQIQVSFTKSDLKHLEESNNLDFSVTSWQNISTFLDTSKDDHISSDKAHMEVSLTLSTDQVNIISSGNNSPTYKNEEMLGLSPNRTGSPNSGSILSSSSGQEEEKTIEKILDQNDAVKRSKLMFEKKRKRELLSEDEDDESTDTDLERTVDSSTITSSFVMPRVSIISKSKMDSTNVRTQCITKIKIIGDNDECLLKRFQTYKKTLTHIEFISSIDEKADLIIIVLDENNYMLPKLTKTYCIPIIVSKSKLHLVRKIPKALKLCGPIQLSSLNDDLIHLINFLSNINDAQLWKHFVSSPGNTQIDKSSTISDLNTSLVGFQSTLNDIELNSNEDECSDKKGKSSELHTYAVVALAVGAISISVFIFIRSLSNDKIALTHLDQRSQNSSPSTNFETGKHITKKLNEYLLIGLKQIQLDLDEAFSQFISKSVLYYHKTKLLLYQYFYF</sequence>
<accession>A0A4T0X0S7</accession>
<evidence type="ECO:0000256" key="1">
    <source>
        <dbReference type="SAM" id="MobiDB-lite"/>
    </source>
</evidence>
<feature type="compositionally biased region" description="Low complexity" evidence="1">
    <location>
        <begin position="195"/>
        <end position="208"/>
    </location>
</feature>
<dbReference type="EMBL" id="SELW01000450">
    <property type="protein sequence ID" value="TID27124.1"/>
    <property type="molecule type" value="Genomic_DNA"/>
</dbReference>
<keyword evidence="4" id="KW-1185">Reference proteome</keyword>
<feature type="compositionally biased region" description="Polar residues" evidence="1">
    <location>
        <begin position="171"/>
        <end position="181"/>
    </location>
</feature>
<feature type="region of interest" description="Disordered" evidence="1">
    <location>
        <begin position="34"/>
        <end position="54"/>
    </location>
</feature>
<reference evidence="3 4" key="1">
    <citation type="journal article" date="2019" name="Front. Genet.">
        <title>Whole-Genome Sequencing of the Opportunistic Yeast Pathogen Candida inconspicua Uncovers Its Hybrid Origin.</title>
        <authorList>
            <person name="Mixao V."/>
            <person name="Hansen A.P."/>
            <person name="Saus E."/>
            <person name="Boekhout T."/>
            <person name="Lass-Florl C."/>
            <person name="Gabaldon T."/>
        </authorList>
    </citation>
    <scope>NUCLEOTIDE SEQUENCE [LARGE SCALE GENOMIC DNA]</scope>
    <source>
        <strain evidence="3 4">CBS 180</strain>
    </source>
</reference>
<feature type="transmembrane region" description="Helical" evidence="2">
    <location>
        <begin position="454"/>
        <end position="475"/>
    </location>
</feature>
<evidence type="ECO:0000313" key="3">
    <source>
        <dbReference type="EMBL" id="TID27124.1"/>
    </source>
</evidence>
<keyword evidence="2" id="KW-0812">Transmembrane</keyword>
<evidence type="ECO:0000256" key="2">
    <source>
        <dbReference type="SAM" id="Phobius"/>
    </source>
</evidence>
<dbReference type="Proteomes" id="UP000307173">
    <property type="component" value="Unassembled WGS sequence"/>
</dbReference>
<proteinExistence type="predicted"/>
<dbReference type="AlphaFoldDB" id="A0A4T0X0S7"/>
<comment type="caution">
    <text evidence="3">The sequence shown here is derived from an EMBL/GenBank/DDBJ whole genome shotgun (WGS) entry which is preliminary data.</text>
</comment>